<reference evidence="1 2" key="11">
    <citation type="journal article" date="1994" name="Virus Genes">
        <title>Chilo iridescent virus encodes a putative helicase belonging to a distinct family within the "DEAD/H" superfamily: implications for the evolution of large DNA viruses.</title>
        <authorList>
            <person name="Sonntag K.C."/>
            <person name="Schnitzler P."/>
            <person name="Koonin E.V."/>
            <person name="Darai G."/>
        </authorList>
    </citation>
    <scope>NUCLEOTIDE SEQUENCE [LARGE SCALE GENOMIC DNA]</scope>
</reference>
<organism evidence="1 2">
    <name type="scientific">Invertebrate iridescent virus 6</name>
    <name type="common">IIV-6</name>
    <name type="synonym">Chilo iridescent virus</name>
    <dbReference type="NCBI Taxonomy" id="176652"/>
    <lineage>
        <taxon>Viruses</taxon>
        <taxon>Varidnaviria</taxon>
        <taxon>Bamfordvirae</taxon>
        <taxon>Nucleocytoviricota</taxon>
        <taxon>Megaviricetes</taxon>
        <taxon>Pimascovirales</taxon>
        <taxon>Pimascovirales incertae sedis</taxon>
        <taxon>Iridoviridae</taxon>
        <taxon>Betairidovirinae</taxon>
        <taxon>Iridovirus</taxon>
        <taxon>Iridovirus chilo1</taxon>
    </lineage>
</organism>
<dbReference type="KEGG" id="vg:1733028"/>
<organismHost>
    <name type="scientific">Gryllus campestris</name>
    <dbReference type="NCBI Taxonomy" id="58607"/>
</organismHost>
<reference evidence="1 2" key="12">
    <citation type="journal article" date="1997" name="Virus Genes">
        <title>The DNA sequence of Chilo iridescent virus between the genome coordinates 0.101 and 0.391; similarities in coding strategy between insect and vertebrate iridoviruses.</title>
        <authorList>
            <person name="Bahr U."/>
            <person name="Tidona C.A."/>
            <person name="Darai G."/>
        </authorList>
    </citation>
    <scope>NUCLEOTIDE SEQUENCE [LARGE SCALE GENOMIC DNA]</scope>
</reference>
<organismHost>
    <name type="scientific">Acheta domesticus</name>
    <name type="common">House cricket</name>
    <dbReference type="NCBI Taxonomy" id="6997"/>
</organismHost>
<evidence type="ECO:0000313" key="1">
    <source>
        <dbReference type="EMBL" id="AAK82127.1"/>
    </source>
</evidence>
<keyword evidence="2" id="KW-1185">Reference proteome</keyword>
<organismHost>
    <name type="scientific">Chilo suppressalis</name>
    <name type="common">Asiatic rice borer moth</name>
    <dbReference type="NCBI Taxonomy" id="168631"/>
</organismHost>
<reference evidence="1 2" key="8">
    <citation type="journal article" date="1994" name="Intervirology">
        <title>Identification of the primary structure and the coding capacity of the genome of insect iridescent virus type 6 between the genome coordinates 0.310 and 0.347 (7990 bp).</title>
        <authorList>
            <person name="Sonntag K.C."/>
            <person name="Schnitzler P."/>
            <person name="Janssen W."/>
            <person name="Darai G."/>
        </authorList>
    </citation>
    <scope>NUCLEOTIDE SEQUENCE [LARGE SCALE GENOMIC DNA]</scope>
</reference>
<dbReference type="EMBL" id="AF303741">
    <property type="protein sequence ID" value="AAK82127.1"/>
    <property type="molecule type" value="Genomic_DNA"/>
</dbReference>
<reference evidence="1 2" key="13">
    <citation type="journal article" date="1998" name="Virus Genes">
        <title>Identification of a thymidylate synthase gene within the genome of Chilo iridescent virus.</title>
        <authorList>
            <person name="Muller K."/>
            <person name="Tidona C.A."/>
            <person name="Bahr U."/>
            <person name="Darai G."/>
        </authorList>
    </citation>
    <scope>NUCLEOTIDE SEQUENCE [LARGE SCALE GENOMIC DNA]</scope>
</reference>
<name>Q91FQ7_IIV6</name>
<reference evidence="1 2" key="6">
    <citation type="journal article" date="1992" name="Virus Genes">
        <title>Characterization of the third origin of DNA replication of the genome of insect iridescent virus type 6.</title>
        <authorList>
            <person name="Sonntag K.C."/>
            <person name="Darai G."/>
        </authorList>
    </citation>
    <scope>NUCLEOTIDE SEQUENCE [LARGE SCALE GENOMIC DNA]</scope>
</reference>
<reference evidence="1 2" key="3">
    <citation type="journal article" date="1987" name="Virology">
        <title>Molecular cloning and physical mapping of the genome of insect iridescent virus type 6: further evidence for circular permutation of the viral genome.</title>
        <authorList>
            <person name="Schnitzler P."/>
            <person name="Soltau J.B."/>
            <person name="Fischer M."/>
            <person name="Reisner H."/>
            <person name="Scholz J."/>
            <person name="Delius H."/>
            <person name="Darai G."/>
        </authorList>
    </citation>
    <scope>NUCLEOTIDE SEQUENCE [LARGE SCALE GENOMIC DNA]</scope>
</reference>
<dbReference type="GeneID" id="1733028"/>
<reference evidence="1 2" key="7">
    <citation type="journal article" date="1993" name="J. Gen. Virol.">
        <title>Identification of the gene encoding the major capsid protein of insect iridescent virus type 6 by polymerase chain reaction.</title>
        <authorList>
            <person name="Stohwasser R."/>
            <person name="Raab K."/>
            <person name="Schnitzler P."/>
            <person name="Janssen W."/>
            <person name="Darai G."/>
        </authorList>
    </citation>
    <scope>NUCLEOTIDE SEQUENCE [LARGE SCALE GENOMIC DNA]</scope>
</reference>
<evidence type="ECO:0000313" key="2">
    <source>
        <dbReference type="Proteomes" id="UP000001359"/>
    </source>
</evidence>
<organismHost>
    <name type="scientific">Spodoptera frugiperda</name>
    <name type="common">Fall armyworm</name>
    <dbReference type="NCBI Taxonomy" id="7108"/>
</organismHost>
<reference evidence="1 2" key="14">
    <citation type="journal article" date="1999" name="Virus Genes">
        <title>Identification of a gene cluster within the genome of Chilo iridescent virus encoding enzymes involved in viral DNA replication and processing.</title>
        <authorList>
            <person name="Muller K."/>
            <person name="Tidona C.A."/>
            <person name="Darai G."/>
        </authorList>
    </citation>
    <scope>NUCLEOTIDE SEQUENCE [LARGE SCALE GENOMIC DNA]</scope>
</reference>
<reference evidence="1 2" key="9">
    <citation type="journal article" date="1994" name="J. Gen. Virol.">
        <title>Insect iridescent virus type 6 encodes a polypeptide related to the largest subunit of eukaryotic RNA polymerase II.</title>
        <authorList>
            <person name="Schnitzler P."/>
            <person name="Sonntag K.C."/>
            <person name="Muller M."/>
            <person name="Janssen W."/>
            <person name="Bugert J.J."/>
            <person name="Koonin E.V."/>
            <person name="Darai G."/>
        </authorList>
    </citation>
    <scope>NUCLEOTIDE SEQUENCE [LARGE SCALE GENOMIC DNA]</scope>
</reference>
<proteinExistence type="predicted"/>
<reference evidence="1 2" key="5">
    <citation type="journal article" date="1992" name="Virus Genes">
        <title>Identification and mapping of origins of DNA replication within the DNA sequences of the genome of insect iridescent virus type 6.</title>
        <authorList>
            <person name="Handermann M."/>
            <person name="Schnitzler P."/>
            <person name="Rosen-Wolff A."/>
            <person name="Raab K."/>
            <person name="Sonntag K.C."/>
            <person name="Darai G."/>
        </authorList>
    </citation>
    <scope>NUCLEOTIDE SEQUENCE [LARGE SCALE GENOMIC DNA]</scope>
</reference>
<dbReference type="RefSeq" id="NP_149729.1">
    <property type="nucleotide sequence ID" value="NC_003038.1"/>
</dbReference>
<protein>
    <submittedName>
        <fullName evidence="1">266L</fullName>
    </submittedName>
</protein>
<reference evidence="1 2" key="1">
    <citation type="journal article" date="1984" name="J. Virol.">
        <title>DNA analysis of insect iridescent virus 6: evidence for circular permutation and terminal redundancy.</title>
        <authorList>
            <person name="Delius H."/>
            <person name="Darai G."/>
            <person name="Fluegel R.M."/>
        </authorList>
    </citation>
    <scope>NUCLEOTIDE SEQUENCE [LARGE SCALE GENOMIC DNA]</scope>
</reference>
<sequence length="53" mass="5500">MLGPRVILVGVVLVLLDPISWEFPERLAIFASVMAPGATVGAVATLPVKSPSI</sequence>
<reference evidence="1 2" key="2">
    <citation type="journal article" date="1986" name="Med. Microbiol. Immunol.">
        <title>Insect iridescent virus type 6 induced toxic degenerative hepatitis in mice.</title>
        <authorList>
            <person name="Lorbacher de Ruiz H."/>
            <person name="Gelderblom H."/>
            <person name="Hofmann W."/>
            <person name="Darai G."/>
        </authorList>
    </citation>
    <scope>NUCLEOTIDE SEQUENCE [LARGE SCALE GENOMIC DNA]</scope>
</reference>
<reference evidence="1 2" key="4">
    <citation type="journal article" date="1988" name="Virology">
        <title>Identification and characterization of the repetitive DNA element in the genome of insect iridescent virus type 6.</title>
        <authorList>
            <person name="Fischer M."/>
            <person name="Schnitzler P."/>
            <person name="Delius H."/>
            <person name="Darai G."/>
        </authorList>
    </citation>
    <scope>NUCLEOTIDE SEQUENCE [LARGE SCALE GENOMIC DNA]</scope>
</reference>
<organismHost>
    <name type="scientific">Gryllus bimaculatus</name>
    <name type="common">Two-spotted cricket</name>
    <dbReference type="NCBI Taxonomy" id="6999"/>
</organismHost>
<dbReference type="Proteomes" id="UP000001359">
    <property type="component" value="Segment"/>
</dbReference>
<reference evidence="1 2" key="15">
    <citation type="journal article" date="2001" name="Virology">
        <title>Analysis of the first complete DNA sequence of an invertebrate iridovirus: coding strategy of the genome of Chilo iridescent virus.</title>
        <authorList>
            <person name="Jakob N.J."/>
            <person name="Muller K."/>
            <person name="Bahr U."/>
            <person name="Darai G."/>
        </authorList>
    </citation>
    <scope>NUCLEOTIDE SEQUENCE [LARGE SCALE GENOMIC DNA]</scope>
</reference>
<accession>Q91FQ7</accession>
<reference evidence="1 2" key="10">
    <citation type="journal article" date="1994" name="Nucleic Acids Res.">
        <title>Identification of genes encoding zinc finger proteins, non-histone chromosomal HMG protein homologue, and a putative GTP phosphohydrolase in the genome of Chilo iridescent virus.</title>
        <authorList>
            <person name="Schnitzler P."/>
            <person name="Hug M."/>
            <person name="Handermann M."/>
            <person name="Janssen W."/>
            <person name="Koonin E.V."/>
            <person name="Delius H."/>
            <person name="Darai C."/>
        </authorList>
    </citation>
    <scope>NUCLEOTIDE SEQUENCE [LARGE SCALE GENOMIC DNA]</scope>
</reference>